<dbReference type="CDD" id="cd02440">
    <property type="entry name" value="AdoMet_MTases"/>
    <property type="match status" value="1"/>
</dbReference>
<comment type="caution">
    <text evidence="7">The sequence shown here is derived from an EMBL/GenBank/DDBJ whole genome shotgun (WGS) entry which is preliminary data.</text>
</comment>
<dbReference type="EMBL" id="MFUW01000013">
    <property type="protein sequence ID" value="OGI90407.1"/>
    <property type="molecule type" value="Genomic_DNA"/>
</dbReference>
<gene>
    <name evidence="7" type="ORF">A2911_00240</name>
</gene>
<protein>
    <recommendedName>
        <fullName evidence="6">Methyltransferase domain-containing protein</fullName>
    </recommendedName>
</protein>
<name>A0A1F6X8B5_9BACT</name>
<comment type="catalytic activity">
    <reaction evidence="5">
        <text>phosphoethanolamine + S-adenosyl-L-methionine = N-methylethanolamine phosphate + S-adenosyl-L-homocysteine + H(+)</text>
        <dbReference type="Rhea" id="RHEA:20365"/>
        <dbReference type="ChEBI" id="CHEBI:15378"/>
        <dbReference type="ChEBI" id="CHEBI:57781"/>
        <dbReference type="ChEBI" id="CHEBI:57856"/>
        <dbReference type="ChEBI" id="CHEBI:58190"/>
        <dbReference type="ChEBI" id="CHEBI:59789"/>
        <dbReference type="EC" id="2.1.1.103"/>
    </reaction>
    <physiologicalReaction direction="left-to-right" evidence="5">
        <dbReference type="Rhea" id="RHEA:20366"/>
    </physiologicalReaction>
</comment>
<dbReference type="PANTHER" id="PTHR44307">
    <property type="entry name" value="PHOSPHOETHANOLAMINE METHYLTRANSFERASE"/>
    <property type="match status" value="1"/>
</dbReference>
<dbReference type="InterPro" id="IPR041698">
    <property type="entry name" value="Methyltransf_25"/>
</dbReference>
<evidence type="ECO:0000313" key="8">
    <source>
        <dbReference type="Proteomes" id="UP000176814"/>
    </source>
</evidence>
<reference evidence="7 8" key="1">
    <citation type="journal article" date="2016" name="Nat. Commun.">
        <title>Thousands of microbial genomes shed light on interconnected biogeochemical processes in an aquifer system.</title>
        <authorList>
            <person name="Anantharaman K."/>
            <person name="Brown C.T."/>
            <person name="Hug L.A."/>
            <person name="Sharon I."/>
            <person name="Castelle C.J."/>
            <person name="Probst A.J."/>
            <person name="Thomas B.C."/>
            <person name="Singh A."/>
            <person name="Wilkins M.J."/>
            <person name="Karaoz U."/>
            <person name="Brodie E.L."/>
            <person name="Williams K.H."/>
            <person name="Hubbard S.S."/>
            <person name="Banfield J.F."/>
        </authorList>
    </citation>
    <scope>NUCLEOTIDE SEQUENCE [LARGE SCALE GENOMIC DNA]</scope>
</reference>
<evidence type="ECO:0000313" key="7">
    <source>
        <dbReference type="EMBL" id="OGI90407.1"/>
    </source>
</evidence>
<accession>A0A1F6X8B5</accession>
<dbReference type="SUPFAM" id="SSF53335">
    <property type="entry name" value="S-adenosyl-L-methionine-dependent methyltransferases"/>
    <property type="match status" value="1"/>
</dbReference>
<evidence type="ECO:0000256" key="2">
    <source>
        <dbReference type="ARBA" id="ARBA00022603"/>
    </source>
</evidence>
<evidence type="ECO:0000259" key="6">
    <source>
        <dbReference type="Pfam" id="PF13649"/>
    </source>
</evidence>
<proteinExistence type="predicted"/>
<dbReference type="Proteomes" id="UP000176814">
    <property type="component" value="Unassembled WGS sequence"/>
</dbReference>
<evidence type="ECO:0000256" key="5">
    <source>
        <dbReference type="ARBA" id="ARBA00047622"/>
    </source>
</evidence>
<dbReference type="GO" id="GO:0032259">
    <property type="term" value="P:methylation"/>
    <property type="evidence" value="ECO:0007669"/>
    <property type="project" value="UniProtKB-KW"/>
</dbReference>
<organism evidence="7 8">
    <name type="scientific">Candidatus Nomurabacteria bacterium RIFCSPLOWO2_01_FULL_40_15</name>
    <dbReference type="NCBI Taxonomy" id="1801772"/>
    <lineage>
        <taxon>Bacteria</taxon>
        <taxon>Candidatus Nomuraibacteriota</taxon>
    </lineage>
</organism>
<dbReference type="GO" id="GO:0000234">
    <property type="term" value="F:phosphoethanolamine N-methyltransferase activity"/>
    <property type="evidence" value="ECO:0007669"/>
    <property type="project" value="UniProtKB-EC"/>
</dbReference>
<comment type="pathway">
    <text evidence="1">Lipid metabolism.</text>
</comment>
<dbReference type="PANTHER" id="PTHR44307:SF2">
    <property type="entry name" value="PHOSPHOETHANOLAMINE METHYLTRANSFERASE ISOFORM X1"/>
    <property type="match status" value="1"/>
</dbReference>
<dbReference type="InterPro" id="IPR029063">
    <property type="entry name" value="SAM-dependent_MTases_sf"/>
</dbReference>
<evidence type="ECO:0000256" key="3">
    <source>
        <dbReference type="ARBA" id="ARBA00022679"/>
    </source>
</evidence>
<keyword evidence="2" id="KW-0489">Methyltransferase</keyword>
<dbReference type="Pfam" id="PF13649">
    <property type="entry name" value="Methyltransf_25"/>
    <property type="match status" value="1"/>
</dbReference>
<feature type="domain" description="Methyltransferase" evidence="6">
    <location>
        <begin position="81"/>
        <end position="168"/>
    </location>
</feature>
<keyword evidence="3" id="KW-0808">Transferase</keyword>
<evidence type="ECO:0000256" key="1">
    <source>
        <dbReference type="ARBA" id="ARBA00005189"/>
    </source>
</evidence>
<evidence type="ECO:0000256" key="4">
    <source>
        <dbReference type="ARBA" id="ARBA00025707"/>
    </source>
</evidence>
<dbReference type="AlphaFoldDB" id="A0A1F6X8B5"/>
<sequence length="236" mass="27741">MGKTYFGLGRKEADIYSNRSVSNKITQDEITSHWEMRALRKGIQSILSARFSEKSNQKISRKEKEKIFAFLNPYIKPTFEVLEIGTGIGRMTKELSARVKSVVTTDISARMIRRAKINLKNVRNVKFRLGRILDLKLKPRSFDLVFETRVLIHILDFKEFQRTINLMKKLSDRIFISEHMYNTKPDLGNKKVSIFSIVRKRSDYINAFKPFRLVKAKKVNLNDPYTFMFFEKSKKD</sequence>
<comment type="pathway">
    <text evidence="4">Phospholipid metabolism.</text>
</comment>
<dbReference type="Gene3D" id="3.40.50.150">
    <property type="entry name" value="Vaccinia Virus protein VP39"/>
    <property type="match status" value="1"/>
</dbReference>